<evidence type="ECO:0000313" key="9">
    <source>
        <dbReference type="Proteomes" id="UP001457282"/>
    </source>
</evidence>
<dbReference type="InterPro" id="IPR016140">
    <property type="entry name" value="Bifunc_inhib/LTP/seed_store"/>
</dbReference>
<evidence type="ECO:0000256" key="4">
    <source>
        <dbReference type="ARBA" id="ARBA00023121"/>
    </source>
</evidence>
<dbReference type="GO" id="GO:0008289">
    <property type="term" value="F:lipid binding"/>
    <property type="evidence" value="ECO:0007669"/>
    <property type="project" value="UniProtKB-KW"/>
</dbReference>
<dbReference type="Proteomes" id="UP001457282">
    <property type="component" value="Unassembled WGS sequence"/>
</dbReference>
<dbReference type="AlphaFoldDB" id="A0AAW1W260"/>
<dbReference type="CDD" id="cd01960">
    <property type="entry name" value="nsLTP1"/>
    <property type="match status" value="1"/>
</dbReference>
<feature type="domain" description="Bifunctional inhibitor/plant lipid transfer protein/seed storage helical" evidence="7">
    <location>
        <begin position="28"/>
        <end position="115"/>
    </location>
</feature>
<keyword evidence="5" id="KW-1015">Disulfide bond</keyword>
<evidence type="ECO:0000256" key="5">
    <source>
        <dbReference type="ARBA" id="ARBA00023157"/>
    </source>
</evidence>
<name>A0AAW1W260_RUBAR</name>
<organism evidence="8 9">
    <name type="scientific">Rubus argutus</name>
    <name type="common">Southern blackberry</name>
    <dbReference type="NCBI Taxonomy" id="59490"/>
    <lineage>
        <taxon>Eukaryota</taxon>
        <taxon>Viridiplantae</taxon>
        <taxon>Streptophyta</taxon>
        <taxon>Embryophyta</taxon>
        <taxon>Tracheophyta</taxon>
        <taxon>Spermatophyta</taxon>
        <taxon>Magnoliopsida</taxon>
        <taxon>eudicotyledons</taxon>
        <taxon>Gunneridae</taxon>
        <taxon>Pentapetalae</taxon>
        <taxon>rosids</taxon>
        <taxon>fabids</taxon>
        <taxon>Rosales</taxon>
        <taxon>Rosaceae</taxon>
        <taxon>Rosoideae</taxon>
        <taxon>Rosoideae incertae sedis</taxon>
        <taxon>Rubus</taxon>
    </lineage>
</organism>
<comment type="function">
    <text evidence="1">Plant non-specific lipid-transfer proteins transfer phospholipids as well as galactolipids across membranes. May play a role in wax or cutin deposition in the cell walls of expanding epidermal cells and certain secretory tissues.</text>
</comment>
<dbReference type="GO" id="GO:0006869">
    <property type="term" value="P:lipid transport"/>
    <property type="evidence" value="ECO:0007669"/>
    <property type="project" value="InterPro"/>
</dbReference>
<dbReference type="PANTHER" id="PTHR33076">
    <property type="entry name" value="NON-SPECIFIC LIPID-TRANSFER PROTEIN 2-RELATED"/>
    <property type="match status" value="1"/>
</dbReference>
<keyword evidence="6" id="KW-0732">Signal</keyword>
<comment type="caution">
    <text evidence="8">The sequence shown here is derived from an EMBL/GenBank/DDBJ whole genome shotgun (WGS) entry which is preliminary data.</text>
</comment>
<accession>A0AAW1W260</accession>
<feature type="signal peptide" evidence="6">
    <location>
        <begin position="1"/>
        <end position="22"/>
    </location>
</feature>
<gene>
    <name evidence="8" type="ORF">M0R45_038001</name>
</gene>
<dbReference type="SUPFAM" id="SSF47699">
    <property type="entry name" value="Bifunctional inhibitor/lipid-transfer protein/seed storage 2S albumin"/>
    <property type="match status" value="1"/>
</dbReference>
<proteinExistence type="inferred from homology"/>
<keyword evidence="4" id="KW-0446">Lipid-binding</keyword>
<dbReference type="InterPro" id="IPR000528">
    <property type="entry name" value="Plant_nsLTP"/>
</dbReference>
<evidence type="ECO:0000313" key="8">
    <source>
        <dbReference type="EMBL" id="KAK9914210.1"/>
    </source>
</evidence>
<dbReference type="PRINTS" id="PR00382">
    <property type="entry name" value="LIPIDTRNSFER"/>
</dbReference>
<protein>
    <recommendedName>
        <fullName evidence="7">Bifunctional inhibitor/plant lipid transfer protein/seed storage helical domain-containing protein</fullName>
    </recommendedName>
</protein>
<reference evidence="8 9" key="1">
    <citation type="journal article" date="2023" name="G3 (Bethesda)">
        <title>A chromosome-length genome assembly and annotation of blackberry (Rubus argutus, cv. 'Hillquist').</title>
        <authorList>
            <person name="Bruna T."/>
            <person name="Aryal R."/>
            <person name="Dudchenko O."/>
            <person name="Sargent D.J."/>
            <person name="Mead D."/>
            <person name="Buti M."/>
            <person name="Cavallini A."/>
            <person name="Hytonen T."/>
            <person name="Andres J."/>
            <person name="Pham M."/>
            <person name="Weisz D."/>
            <person name="Mascagni F."/>
            <person name="Usai G."/>
            <person name="Natali L."/>
            <person name="Bassil N."/>
            <person name="Fernandez G.E."/>
            <person name="Lomsadze A."/>
            <person name="Armour M."/>
            <person name="Olukolu B."/>
            <person name="Poorten T."/>
            <person name="Britton C."/>
            <person name="Davik J."/>
            <person name="Ashrafi H."/>
            <person name="Aiden E.L."/>
            <person name="Borodovsky M."/>
            <person name="Worthington M."/>
        </authorList>
    </citation>
    <scope>NUCLEOTIDE SEQUENCE [LARGE SCALE GENOMIC DNA]</scope>
    <source>
        <strain evidence="8">PI 553951</strain>
    </source>
</reference>
<dbReference type="Gene3D" id="1.10.110.10">
    <property type="entry name" value="Plant lipid-transfer and hydrophobic proteins"/>
    <property type="match status" value="1"/>
</dbReference>
<evidence type="ECO:0000259" key="7">
    <source>
        <dbReference type="Pfam" id="PF00234"/>
    </source>
</evidence>
<evidence type="ECO:0000256" key="6">
    <source>
        <dbReference type="SAM" id="SignalP"/>
    </source>
</evidence>
<dbReference type="EMBL" id="JBEDUW010000007">
    <property type="protein sequence ID" value="KAK9914210.1"/>
    <property type="molecule type" value="Genomic_DNA"/>
</dbReference>
<keyword evidence="3" id="KW-0813">Transport</keyword>
<comment type="similarity">
    <text evidence="2">Belongs to the plant LTP family.</text>
</comment>
<sequence>MGSQKLMIVLVVLLTCVTMVSSTTEIECSSMTALVSTCYAFITYGSPDPSPGSPCCNAMASLKVLSDPTVENRRFACRCLMSLISTYNPNAYALATLPGFCQISLGFSIDPNTDCNL</sequence>
<dbReference type="Pfam" id="PF00234">
    <property type="entry name" value="Tryp_alpha_amyl"/>
    <property type="match status" value="1"/>
</dbReference>
<evidence type="ECO:0000256" key="2">
    <source>
        <dbReference type="ARBA" id="ARBA00009748"/>
    </source>
</evidence>
<evidence type="ECO:0000256" key="3">
    <source>
        <dbReference type="ARBA" id="ARBA00022448"/>
    </source>
</evidence>
<feature type="chain" id="PRO_5043923630" description="Bifunctional inhibitor/plant lipid transfer protein/seed storage helical domain-containing protein" evidence="6">
    <location>
        <begin position="23"/>
        <end position="117"/>
    </location>
</feature>
<keyword evidence="9" id="KW-1185">Reference proteome</keyword>
<evidence type="ECO:0000256" key="1">
    <source>
        <dbReference type="ARBA" id="ARBA00003211"/>
    </source>
</evidence>
<dbReference type="InterPro" id="IPR036312">
    <property type="entry name" value="Bifun_inhib/LTP/seed_sf"/>
</dbReference>